<evidence type="ECO:0000256" key="5">
    <source>
        <dbReference type="SAM" id="SignalP"/>
    </source>
</evidence>
<dbReference type="Pfam" id="PF12801">
    <property type="entry name" value="Fer4_5"/>
    <property type="match status" value="2"/>
</dbReference>
<feature type="domain" description="FMN-binding" evidence="6">
    <location>
        <begin position="73"/>
        <end position="172"/>
    </location>
</feature>
<evidence type="ECO:0000256" key="2">
    <source>
        <dbReference type="ARBA" id="ARBA00022475"/>
    </source>
</evidence>
<dbReference type="PANTHER" id="PTHR30224:SF4">
    <property type="entry name" value="ELECTRON TRANSPORT PROTEIN YCCM-RELATED"/>
    <property type="match status" value="1"/>
</dbReference>
<dbReference type="SUPFAM" id="SSF54862">
    <property type="entry name" value="4Fe-4S ferredoxins"/>
    <property type="match status" value="1"/>
</dbReference>
<dbReference type="AlphaFoldDB" id="A0A4R3UJ07"/>
<feature type="transmembrane region" description="Helical" evidence="4">
    <location>
        <begin position="579"/>
        <end position="597"/>
    </location>
</feature>
<keyword evidence="3 4" id="KW-0472">Membrane</keyword>
<feature type="transmembrane region" description="Helical" evidence="4">
    <location>
        <begin position="402"/>
        <end position="420"/>
    </location>
</feature>
<dbReference type="EMBL" id="SMBU01000036">
    <property type="protein sequence ID" value="TCU88994.1"/>
    <property type="molecule type" value="Genomic_DNA"/>
</dbReference>
<dbReference type="Proteomes" id="UP000295110">
    <property type="component" value="Unassembled WGS sequence"/>
</dbReference>
<comment type="subcellular location">
    <subcellularLocation>
        <location evidence="1">Cell membrane</location>
    </subcellularLocation>
</comment>
<dbReference type="SMART" id="SM00900">
    <property type="entry name" value="FMN_bind"/>
    <property type="match status" value="1"/>
</dbReference>
<dbReference type="InterPro" id="IPR007329">
    <property type="entry name" value="FMN-bd"/>
</dbReference>
<accession>A0A4R3UJ07</accession>
<evidence type="ECO:0000256" key="3">
    <source>
        <dbReference type="ARBA" id="ARBA00023136"/>
    </source>
</evidence>
<dbReference type="GO" id="GO:0010181">
    <property type="term" value="F:FMN binding"/>
    <property type="evidence" value="ECO:0007669"/>
    <property type="project" value="InterPro"/>
</dbReference>
<evidence type="ECO:0000259" key="6">
    <source>
        <dbReference type="SMART" id="SM00900"/>
    </source>
</evidence>
<feature type="chain" id="PRO_5020723190" evidence="5">
    <location>
        <begin position="19"/>
        <end position="690"/>
    </location>
</feature>
<evidence type="ECO:0000256" key="1">
    <source>
        <dbReference type="ARBA" id="ARBA00004236"/>
    </source>
</evidence>
<evidence type="ECO:0000313" key="7">
    <source>
        <dbReference type="EMBL" id="TCU88994.1"/>
    </source>
</evidence>
<keyword evidence="2" id="KW-1003">Cell membrane</keyword>
<feature type="signal peptide" evidence="5">
    <location>
        <begin position="1"/>
        <end position="18"/>
    </location>
</feature>
<name>A0A4R3UJ07_ROSSA</name>
<dbReference type="PANTHER" id="PTHR30224">
    <property type="entry name" value="ELECTRON TRANSPORT PROTEIN"/>
    <property type="match status" value="1"/>
</dbReference>
<keyword evidence="8" id="KW-1185">Reference proteome</keyword>
<feature type="transmembrane region" description="Helical" evidence="4">
    <location>
        <begin position="540"/>
        <end position="559"/>
    </location>
</feature>
<dbReference type="InterPro" id="IPR017896">
    <property type="entry name" value="4Fe4S_Fe-S-bd"/>
</dbReference>
<dbReference type="GO" id="GO:0003677">
    <property type="term" value="F:DNA binding"/>
    <property type="evidence" value="ECO:0007669"/>
    <property type="project" value="InterPro"/>
</dbReference>
<dbReference type="GO" id="GO:0045893">
    <property type="term" value="P:positive regulation of DNA-templated transcription"/>
    <property type="evidence" value="ECO:0007669"/>
    <property type="project" value="InterPro"/>
</dbReference>
<gene>
    <name evidence="7" type="ORF">EV671_103625</name>
</gene>
<dbReference type="GO" id="GO:0005886">
    <property type="term" value="C:plasma membrane"/>
    <property type="evidence" value="ECO:0007669"/>
    <property type="project" value="UniProtKB-SubCell"/>
</dbReference>
<organism evidence="7 8">
    <name type="scientific">Roseateles saccharophilus</name>
    <name type="common">Pseudomonas saccharophila</name>
    <dbReference type="NCBI Taxonomy" id="304"/>
    <lineage>
        <taxon>Bacteria</taxon>
        <taxon>Pseudomonadati</taxon>
        <taxon>Pseudomonadota</taxon>
        <taxon>Betaproteobacteria</taxon>
        <taxon>Burkholderiales</taxon>
        <taxon>Sphaerotilaceae</taxon>
        <taxon>Roseateles</taxon>
    </lineage>
</organism>
<feature type="transmembrane region" description="Helical" evidence="4">
    <location>
        <begin position="432"/>
        <end position="451"/>
    </location>
</feature>
<dbReference type="InterPro" id="IPR052378">
    <property type="entry name" value="NosR_regulator"/>
</dbReference>
<proteinExistence type="predicted"/>
<protein>
    <submittedName>
        <fullName evidence="7">Transcriptional regulator of nitric oxide reductase</fullName>
    </submittedName>
</protein>
<dbReference type="PIRSF" id="PIRSF036354">
    <property type="entry name" value="NosR"/>
    <property type="match status" value="1"/>
</dbReference>
<feature type="transmembrane region" description="Helical" evidence="4">
    <location>
        <begin position="475"/>
        <end position="496"/>
    </location>
</feature>
<sequence length="690" mass="75570">MVRLVLLLLIALAPQARAGVMTREALQGHFPAPLSVGEKDAQLPVWPIFRQELTSTVLAGYVFESIDFAPIPGFSGTPINLLVALDTKGQFLDVKVLSHHEPVFLDGLGPAPLFAFAGQYAGLSLRQNIKIGSNSNRGSQAGSANVYIDGVSKATASVRILNQSLLASALRVARAKLGFAAGADPDRVARVRQDTFRPMDWQALVAAGLVQRVRITRGTVEQAFAGSGVEEGVDAGRAQDSFSELYLAYLNDPAVGRNLLSEGGWQHLLGRIEEGDHALLVIATGAYSFVDDRFVRGAVPDRLTLQQGELPLELRDLDLDDPLKLPPALQGADSKVLRVIGPAGLDPARRLDFALRVTRQKGMLFGERVSRSFAVPYQLPADQVIVPESTDKGWQAIWRSRAWELAVLAAALALLAMVLARPRWIVATPARLARFRTAYLVFTLGFIGWWAQGQLSIVNLTATIQALVAGRSLDFLLYDPISVALWAFTAVTLLVWGRGTFCGWLCPFGALQELVAQAAQRLGLRRIRLHRSTDARLKRLKYVVLVLILALAFSSPVWTDRAVEVEPFKTVITLNFVRAWPFVAWAVGLLLLNAFVYKGFCRYLCPLGAGLNLLGRVRLLRWIPRRAECGTPCQTCRHRCDYQAIRPGGAIVYEECFQCLDCVAIHDSPQRCAPLIAQGRQRVIPLAPAA</sequence>
<keyword evidence="4" id="KW-1133">Transmembrane helix</keyword>
<keyword evidence="4" id="KW-0812">Transmembrane</keyword>
<evidence type="ECO:0000313" key="8">
    <source>
        <dbReference type="Proteomes" id="UP000295110"/>
    </source>
</evidence>
<evidence type="ECO:0000256" key="4">
    <source>
        <dbReference type="SAM" id="Phobius"/>
    </source>
</evidence>
<dbReference type="Pfam" id="PF04205">
    <property type="entry name" value="FMN_bind"/>
    <property type="match status" value="1"/>
</dbReference>
<keyword evidence="5" id="KW-0732">Signal</keyword>
<dbReference type="InterPro" id="IPR011399">
    <property type="entry name" value="NosR"/>
</dbReference>
<dbReference type="RefSeq" id="WP_132575756.1">
    <property type="nucleotide sequence ID" value="NZ_CBCSGL010000053.1"/>
</dbReference>
<dbReference type="OrthoDB" id="9806398at2"/>
<comment type="caution">
    <text evidence="7">The sequence shown here is derived from an EMBL/GenBank/DDBJ whole genome shotgun (WGS) entry which is preliminary data.</text>
</comment>
<reference evidence="7 8" key="1">
    <citation type="submission" date="2019-03" db="EMBL/GenBank/DDBJ databases">
        <title>Genomic Encyclopedia of Type Strains, Phase IV (KMG-IV): sequencing the most valuable type-strain genomes for metagenomic binning, comparative biology and taxonomic classification.</title>
        <authorList>
            <person name="Goeker M."/>
        </authorList>
    </citation>
    <scope>NUCLEOTIDE SEQUENCE [LARGE SCALE GENOMIC DNA]</scope>
    <source>
        <strain evidence="7 8">DSM 654</strain>
    </source>
</reference>